<name>A0A381SWR8_9ZZZZ</name>
<keyword evidence="1" id="KW-0472">Membrane</keyword>
<gene>
    <name evidence="2" type="ORF">METZ01_LOCUS60753</name>
</gene>
<reference evidence="2" key="1">
    <citation type="submission" date="2018-05" db="EMBL/GenBank/DDBJ databases">
        <authorList>
            <person name="Lanie J.A."/>
            <person name="Ng W.-L."/>
            <person name="Kazmierczak K.M."/>
            <person name="Andrzejewski T.M."/>
            <person name="Davidsen T.M."/>
            <person name="Wayne K.J."/>
            <person name="Tettelin H."/>
            <person name="Glass J.I."/>
            <person name="Rusch D."/>
            <person name="Podicherti R."/>
            <person name="Tsui H.-C.T."/>
            <person name="Winkler M.E."/>
        </authorList>
    </citation>
    <scope>NUCLEOTIDE SEQUENCE</scope>
</reference>
<keyword evidence="1" id="KW-0812">Transmembrane</keyword>
<proteinExistence type="predicted"/>
<evidence type="ECO:0000256" key="1">
    <source>
        <dbReference type="SAM" id="Phobius"/>
    </source>
</evidence>
<dbReference type="EMBL" id="UINC01003620">
    <property type="protein sequence ID" value="SVA07899.1"/>
    <property type="molecule type" value="Genomic_DNA"/>
</dbReference>
<protein>
    <submittedName>
        <fullName evidence="2">Uncharacterized protein</fullName>
    </submittedName>
</protein>
<accession>A0A381SWR8</accession>
<dbReference type="AlphaFoldDB" id="A0A381SWR8"/>
<keyword evidence="1" id="KW-1133">Transmembrane helix</keyword>
<feature type="transmembrane region" description="Helical" evidence="1">
    <location>
        <begin position="37"/>
        <end position="55"/>
    </location>
</feature>
<sequence>MNNKLTTLIIIALSMLTFVLAQDPPDLPDAPNQGHIGGLGWIAISGLILAAKKYFGSHKK</sequence>
<organism evidence="2">
    <name type="scientific">marine metagenome</name>
    <dbReference type="NCBI Taxonomy" id="408172"/>
    <lineage>
        <taxon>unclassified sequences</taxon>
        <taxon>metagenomes</taxon>
        <taxon>ecological metagenomes</taxon>
    </lineage>
</organism>
<evidence type="ECO:0000313" key="2">
    <source>
        <dbReference type="EMBL" id="SVA07899.1"/>
    </source>
</evidence>